<dbReference type="SUPFAM" id="SSF54695">
    <property type="entry name" value="POZ domain"/>
    <property type="match status" value="1"/>
</dbReference>
<dbReference type="Gene3D" id="3.30.710.10">
    <property type="entry name" value="Potassium Channel Kv1.1, Chain A"/>
    <property type="match status" value="1"/>
</dbReference>
<comment type="caution">
    <text evidence="3">The sequence shown here is derived from an EMBL/GenBank/DDBJ whole genome shotgun (WGS) entry which is preliminary data.</text>
</comment>
<dbReference type="InterPro" id="IPR011705">
    <property type="entry name" value="BACK"/>
</dbReference>
<evidence type="ECO:0000259" key="2">
    <source>
        <dbReference type="PROSITE" id="PS51886"/>
    </source>
</evidence>
<sequence>MALKLFDKLSQNFIELLNDKDDYNVIIKIENKEKSFTAHSNVLKYRSQYFRKELENIQSNENNIKIIIIKSNISIQIFNVILQYIYGGIVNLENTETRFIFDLMLTADKFEFEELTNKLETLLIDTKASWLRTHFSLVYHNIFEKQTFKDLENFYNDIIAKYPNLIFDSNEFTSLPEPALMSLLKRDDLQIEEIKIWDYIIKWGIAQNPGLPTNVEEWTNENFFSLKTSLQQCLPHIRYFQLSSEEIYDKIRPLKKILDKQLWKDINQHKAVPDRPIKSVILPPRTTLITELPSRTKEPFSTIISEEHAAEISAWIDRKTINYPTTNNPYDFQLILHGTKDGFASQTFWNICHGHSNTVVVAKVKGTDEIIGGYNPLAWDNTHINGKWMQTNDSFIFSLKNGNIQNSILSRVKNSQLAILYVSKRNQNIYGPHFGCDFFLESNFTLDKKNYYYSAGYYEKPIRTSSSKYFSIVNYEVFKVTKRTN</sequence>
<dbReference type="PANTHER" id="PTHR46306:SF1">
    <property type="entry name" value="BTB_POZ DOMAIN-CONTAINING PROTEIN 9"/>
    <property type="match status" value="1"/>
</dbReference>
<accession>A0A397IZX0</accession>
<dbReference type="AlphaFoldDB" id="A0A397IZX0"/>
<dbReference type="PANTHER" id="PTHR46306">
    <property type="entry name" value="BTB/POZ DOMAIN-CONTAINING PROTEIN 9"/>
    <property type="match status" value="1"/>
</dbReference>
<name>A0A397IZX0_9GLOM</name>
<evidence type="ECO:0000313" key="3">
    <source>
        <dbReference type="EMBL" id="RHZ81471.1"/>
    </source>
</evidence>
<dbReference type="OrthoDB" id="1022638at2759"/>
<dbReference type="InterPro" id="IPR000210">
    <property type="entry name" value="BTB/POZ_dom"/>
</dbReference>
<dbReference type="InterPro" id="IPR052407">
    <property type="entry name" value="BTB_POZ_domain_cont_9"/>
</dbReference>
<dbReference type="InterPro" id="IPR011333">
    <property type="entry name" value="SKP1/BTB/POZ_sf"/>
</dbReference>
<dbReference type="Pfam" id="PF07534">
    <property type="entry name" value="TLD"/>
    <property type="match status" value="1"/>
</dbReference>
<dbReference type="SMART" id="SM00225">
    <property type="entry name" value="BTB"/>
    <property type="match status" value="1"/>
</dbReference>
<organism evidence="3 4">
    <name type="scientific">Diversispora epigaea</name>
    <dbReference type="NCBI Taxonomy" id="1348612"/>
    <lineage>
        <taxon>Eukaryota</taxon>
        <taxon>Fungi</taxon>
        <taxon>Fungi incertae sedis</taxon>
        <taxon>Mucoromycota</taxon>
        <taxon>Glomeromycotina</taxon>
        <taxon>Glomeromycetes</taxon>
        <taxon>Diversisporales</taxon>
        <taxon>Diversisporaceae</taxon>
        <taxon>Diversispora</taxon>
    </lineage>
</organism>
<dbReference type="Gene3D" id="1.25.40.420">
    <property type="match status" value="1"/>
</dbReference>
<protein>
    <recommendedName>
        <fullName evidence="5">BTB domain-containing protein</fullName>
    </recommendedName>
</protein>
<dbReference type="PROSITE" id="PS51886">
    <property type="entry name" value="TLDC"/>
    <property type="match status" value="1"/>
</dbReference>
<dbReference type="EMBL" id="PQFF01000112">
    <property type="protein sequence ID" value="RHZ81471.1"/>
    <property type="molecule type" value="Genomic_DNA"/>
</dbReference>
<feature type="domain" description="BTB" evidence="1">
    <location>
        <begin position="23"/>
        <end position="94"/>
    </location>
</feature>
<feature type="domain" description="TLDc" evidence="2">
    <location>
        <begin position="302"/>
        <end position="481"/>
    </location>
</feature>
<dbReference type="Proteomes" id="UP000266861">
    <property type="component" value="Unassembled WGS sequence"/>
</dbReference>
<dbReference type="GO" id="GO:0005737">
    <property type="term" value="C:cytoplasm"/>
    <property type="evidence" value="ECO:0007669"/>
    <property type="project" value="TreeGrafter"/>
</dbReference>
<dbReference type="Pfam" id="PF00651">
    <property type="entry name" value="BTB"/>
    <property type="match status" value="1"/>
</dbReference>
<dbReference type="Pfam" id="PF07707">
    <property type="entry name" value="BACK"/>
    <property type="match status" value="1"/>
</dbReference>
<evidence type="ECO:0008006" key="5">
    <source>
        <dbReference type="Google" id="ProtNLM"/>
    </source>
</evidence>
<dbReference type="InterPro" id="IPR006571">
    <property type="entry name" value="TLDc_dom"/>
</dbReference>
<evidence type="ECO:0000313" key="4">
    <source>
        <dbReference type="Proteomes" id="UP000266861"/>
    </source>
</evidence>
<dbReference type="PROSITE" id="PS50097">
    <property type="entry name" value="BTB"/>
    <property type="match status" value="1"/>
</dbReference>
<proteinExistence type="predicted"/>
<gene>
    <name evidence="3" type="ORF">Glove_120g64</name>
</gene>
<evidence type="ECO:0000259" key="1">
    <source>
        <dbReference type="PROSITE" id="PS50097"/>
    </source>
</evidence>
<reference evidence="3 4" key="1">
    <citation type="submission" date="2018-08" db="EMBL/GenBank/DDBJ databases">
        <title>Genome and evolution of the arbuscular mycorrhizal fungus Diversispora epigaea (formerly Glomus versiforme) and its bacterial endosymbionts.</title>
        <authorList>
            <person name="Sun X."/>
            <person name="Fei Z."/>
            <person name="Harrison M."/>
        </authorList>
    </citation>
    <scope>NUCLEOTIDE SEQUENCE [LARGE SCALE GENOMIC DNA]</scope>
    <source>
        <strain evidence="3 4">IT104</strain>
    </source>
</reference>
<keyword evidence="4" id="KW-1185">Reference proteome</keyword>